<keyword evidence="1" id="KW-1133">Transmembrane helix</keyword>
<feature type="transmembrane region" description="Helical" evidence="1">
    <location>
        <begin position="32"/>
        <end position="51"/>
    </location>
</feature>
<feature type="transmembrane region" description="Helical" evidence="1">
    <location>
        <begin position="78"/>
        <end position="99"/>
    </location>
</feature>
<proteinExistence type="predicted"/>
<evidence type="ECO:0000313" key="2">
    <source>
        <dbReference type="EMBL" id="ENX22636.1"/>
    </source>
</evidence>
<dbReference type="AlphaFoldDB" id="N9PY86"/>
<keyword evidence="1" id="KW-0472">Membrane</keyword>
<dbReference type="OrthoDB" id="6710074at2"/>
<name>N9PY86_9GAMM</name>
<evidence type="ECO:0000313" key="3">
    <source>
        <dbReference type="Proteomes" id="UP000013173"/>
    </source>
</evidence>
<evidence type="ECO:0000256" key="1">
    <source>
        <dbReference type="SAM" id="Phobius"/>
    </source>
</evidence>
<gene>
    <name evidence="2" type="ORF">F892_01878</name>
</gene>
<keyword evidence="1" id="KW-0812">Transmembrane</keyword>
<dbReference type="GeneID" id="303682290"/>
<comment type="caution">
    <text evidence="2">The sequence shown here is derived from an EMBL/GenBank/DDBJ whole genome shotgun (WGS) entry which is preliminary data.</text>
</comment>
<reference evidence="2 3" key="1">
    <citation type="submission" date="2013-02" db="EMBL/GenBank/DDBJ databases">
        <title>The Genome Sequence of Acinetobacter sp. NIPH 2168.</title>
        <authorList>
            <consortium name="The Broad Institute Genome Sequencing Platform"/>
            <consortium name="The Broad Institute Genome Sequencing Center for Infectious Disease"/>
            <person name="Cerqueira G."/>
            <person name="Feldgarden M."/>
            <person name="Courvalin P."/>
            <person name="Perichon B."/>
            <person name="Grillot-Courvalin C."/>
            <person name="Clermont D."/>
            <person name="Rocha E."/>
            <person name="Yoon E.-J."/>
            <person name="Nemec A."/>
            <person name="Walker B."/>
            <person name="Young S.K."/>
            <person name="Zeng Q."/>
            <person name="Gargeya S."/>
            <person name="Fitzgerald M."/>
            <person name="Haas B."/>
            <person name="Abouelleil A."/>
            <person name="Alvarado L."/>
            <person name="Arachchi H.M."/>
            <person name="Berlin A.M."/>
            <person name="Chapman S.B."/>
            <person name="Dewar J."/>
            <person name="Goldberg J."/>
            <person name="Griggs A."/>
            <person name="Gujja S."/>
            <person name="Hansen M."/>
            <person name="Howarth C."/>
            <person name="Imamovic A."/>
            <person name="Larimer J."/>
            <person name="McCowan C."/>
            <person name="Murphy C."/>
            <person name="Neiman D."/>
            <person name="Pearson M."/>
            <person name="Priest M."/>
            <person name="Roberts A."/>
            <person name="Saif S."/>
            <person name="Shea T."/>
            <person name="Sisk P."/>
            <person name="Sykes S."/>
            <person name="Wortman J."/>
            <person name="Nusbaum C."/>
            <person name="Birren B."/>
        </authorList>
    </citation>
    <scope>NUCLEOTIDE SEQUENCE [LARGE SCALE GENOMIC DNA]</scope>
    <source>
        <strain evidence="2 3">NIPH 2168</strain>
    </source>
</reference>
<dbReference type="RefSeq" id="WP_005257783.1">
    <property type="nucleotide sequence ID" value="NZ_BMDR01000001.1"/>
</dbReference>
<accession>N9PY86</accession>
<feature type="transmembrane region" description="Helical" evidence="1">
    <location>
        <begin position="6"/>
        <end position="25"/>
    </location>
</feature>
<protein>
    <submittedName>
        <fullName evidence="2">Uncharacterized protein</fullName>
    </submittedName>
</protein>
<organism evidence="2 3">
    <name type="scientific">Acinetobacter vivianii</name>
    <dbReference type="NCBI Taxonomy" id="1776742"/>
    <lineage>
        <taxon>Bacteria</taxon>
        <taxon>Pseudomonadati</taxon>
        <taxon>Pseudomonadota</taxon>
        <taxon>Gammaproteobacteria</taxon>
        <taxon>Moraxellales</taxon>
        <taxon>Moraxellaceae</taxon>
        <taxon>Acinetobacter</taxon>
    </lineage>
</organism>
<dbReference type="Proteomes" id="UP000013173">
    <property type="component" value="Unassembled WGS sequence"/>
</dbReference>
<keyword evidence="3" id="KW-1185">Reference proteome</keyword>
<dbReference type="HOGENOM" id="CLU_2271288_0_0_6"/>
<dbReference type="EMBL" id="APRW01000009">
    <property type="protein sequence ID" value="ENX22636.1"/>
    <property type="molecule type" value="Genomic_DNA"/>
</dbReference>
<sequence>MNNWKYALIASVVTILGMALVALLSKFKLWKISVIIFLISSIGFYIVVLLGRRSDNRGFDDGPWGAHGLFRELLNLEIILVSSGVGLFVTLLFFFSIIFSDNKRQ</sequence>